<organism evidence="1 2">
    <name type="scientific">Araneus ventricosus</name>
    <name type="common">Orbweaver spider</name>
    <name type="synonym">Epeira ventricosa</name>
    <dbReference type="NCBI Taxonomy" id="182803"/>
    <lineage>
        <taxon>Eukaryota</taxon>
        <taxon>Metazoa</taxon>
        <taxon>Ecdysozoa</taxon>
        <taxon>Arthropoda</taxon>
        <taxon>Chelicerata</taxon>
        <taxon>Arachnida</taxon>
        <taxon>Araneae</taxon>
        <taxon>Araneomorphae</taxon>
        <taxon>Entelegynae</taxon>
        <taxon>Araneoidea</taxon>
        <taxon>Araneidae</taxon>
        <taxon>Araneus</taxon>
    </lineage>
</organism>
<reference evidence="1 2" key="1">
    <citation type="journal article" date="2019" name="Sci. Rep.">
        <title>Orb-weaving spider Araneus ventricosus genome elucidates the spidroin gene catalogue.</title>
        <authorList>
            <person name="Kono N."/>
            <person name="Nakamura H."/>
            <person name="Ohtoshi R."/>
            <person name="Moran D.A.P."/>
            <person name="Shinohara A."/>
            <person name="Yoshida Y."/>
            <person name="Fujiwara M."/>
            <person name="Mori M."/>
            <person name="Tomita M."/>
            <person name="Arakawa K."/>
        </authorList>
    </citation>
    <scope>NUCLEOTIDE SEQUENCE [LARGE SCALE GENOMIC DNA]</scope>
</reference>
<protein>
    <submittedName>
        <fullName evidence="1">Uncharacterized protein</fullName>
    </submittedName>
</protein>
<comment type="caution">
    <text evidence="1">The sequence shown here is derived from an EMBL/GenBank/DDBJ whole genome shotgun (WGS) entry which is preliminary data.</text>
</comment>
<gene>
    <name evidence="1" type="ORF">AVEN_999_1</name>
</gene>
<evidence type="ECO:0000313" key="1">
    <source>
        <dbReference type="EMBL" id="GBM08809.1"/>
    </source>
</evidence>
<keyword evidence="2" id="KW-1185">Reference proteome</keyword>
<evidence type="ECO:0000313" key="2">
    <source>
        <dbReference type="Proteomes" id="UP000499080"/>
    </source>
</evidence>
<dbReference type="AlphaFoldDB" id="A0A4Y2CXJ0"/>
<proteinExistence type="predicted"/>
<sequence length="107" mass="11522">MPGMGPGMVPLLQASAPHQRWGVWPLRMIWREAGPVHGGSSVGLGFEPGVLWPQGRGLTTRPRRLLDMLEQVGLEPPPADSGNLGKIVSRANHMSLGQIDLTFSLHG</sequence>
<dbReference type="EMBL" id="BGPR01000261">
    <property type="protein sequence ID" value="GBM08809.1"/>
    <property type="molecule type" value="Genomic_DNA"/>
</dbReference>
<accession>A0A4Y2CXJ0</accession>
<dbReference type="Proteomes" id="UP000499080">
    <property type="component" value="Unassembled WGS sequence"/>
</dbReference>
<name>A0A4Y2CXJ0_ARAVE</name>